<dbReference type="EMBL" id="CP014674">
    <property type="protein sequence ID" value="AOX17459.1"/>
    <property type="molecule type" value="Genomic_DNA"/>
</dbReference>
<protein>
    <submittedName>
        <fullName evidence="1">Uncharacterized protein</fullName>
    </submittedName>
</protein>
<evidence type="ECO:0000313" key="2">
    <source>
        <dbReference type="Proteomes" id="UP000179145"/>
    </source>
</evidence>
<dbReference type="OrthoDB" id="594865at2"/>
<dbReference type="KEGG" id="kba:A0U89_10255"/>
<proteinExistence type="predicted"/>
<organism evidence="1 2">
    <name type="scientific">Kozakia baliensis</name>
    <dbReference type="NCBI Taxonomy" id="153496"/>
    <lineage>
        <taxon>Bacteria</taxon>
        <taxon>Pseudomonadati</taxon>
        <taxon>Pseudomonadota</taxon>
        <taxon>Alphaproteobacteria</taxon>
        <taxon>Acetobacterales</taxon>
        <taxon>Acetobacteraceae</taxon>
        <taxon>Kozakia</taxon>
    </lineage>
</organism>
<dbReference type="STRING" id="153496.A0U89_10255"/>
<evidence type="ECO:0000313" key="1">
    <source>
        <dbReference type="EMBL" id="AOX17459.1"/>
    </source>
</evidence>
<dbReference type="Proteomes" id="UP000179145">
    <property type="component" value="Chromosome"/>
</dbReference>
<dbReference type="AlphaFoldDB" id="A0A1D8UUY5"/>
<sequence>MKRLALLALLTAPAQAQTSPPPAPVPLTLGTTEITLQGEIHPLTLQRYRFPAQKGQELHIRLLSASAAPRFQLAEPDGIPLYDSQNGATGPEYDGLTPQTGTYEIRVFLPRNNNSKNVPFTLVSSLR</sequence>
<keyword evidence="2" id="KW-1185">Reference proteome</keyword>
<dbReference type="RefSeq" id="WP_070403050.1">
    <property type="nucleotide sequence ID" value="NZ_BJVW01000001.1"/>
</dbReference>
<accession>A0A1D8UUY5</accession>
<gene>
    <name evidence="1" type="ORF">A0U89_10255</name>
</gene>
<name>A0A1D8UUY5_9PROT</name>
<reference evidence="1 2" key="1">
    <citation type="journal article" date="2016" name="Microb. Cell Fact.">
        <title>Dissection of exopolysaccharide biosynthesis in Kozakia baliensis.</title>
        <authorList>
            <person name="Brandt J.U."/>
            <person name="Jakob F."/>
            <person name="Behr J."/>
            <person name="Geissler A.J."/>
            <person name="Vogel R.F."/>
        </authorList>
    </citation>
    <scope>NUCLEOTIDE SEQUENCE [LARGE SCALE GENOMIC DNA]</scope>
    <source>
        <strain evidence="1 2">DSM 14400</strain>
    </source>
</reference>
<dbReference type="Gene3D" id="2.60.120.380">
    <property type="match status" value="1"/>
</dbReference>